<evidence type="ECO:0000256" key="8">
    <source>
        <dbReference type="ARBA" id="ARBA00049244"/>
    </source>
</evidence>
<keyword evidence="3" id="KW-0808">Transferase</keyword>
<dbReference type="SUPFAM" id="SSF52540">
    <property type="entry name" value="P-loop containing nucleoside triphosphate hydrolases"/>
    <property type="match status" value="1"/>
</dbReference>
<comment type="similarity">
    <text evidence="7">Belongs to the DNA polymerase HolA subunit family.</text>
</comment>
<keyword evidence="6" id="KW-0239">DNA-directed DNA polymerase</keyword>
<feature type="domain" description="DNA polymerase III delta N-terminal" evidence="9">
    <location>
        <begin position="24"/>
        <end position="121"/>
    </location>
</feature>
<accession>A0A3L7JGN3</accession>
<dbReference type="Gene3D" id="1.10.8.60">
    <property type="match status" value="1"/>
</dbReference>
<evidence type="ECO:0000256" key="7">
    <source>
        <dbReference type="ARBA" id="ARBA00034754"/>
    </source>
</evidence>
<dbReference type="PANTHER" id="PTHR34388:SF1">
    <property type="entry name" value="DNA POLYMERASE III SUBUNIT DELTA"/>
    <property type="match status" value="1"/>
</dbReference>
<dbReference type="GO" id="GO:0003677">
    <property type="term" value="F:DNA binding"/>
    <property type="evidence" value="ECO:0007669"/>
    <property type="project" value="InterPro"/>
</dbReference>
<evidence type="ECO:0000256" key="6">
    <source>
        <dbReference type="ARBA" id="ARBA00022932"/>
    </source>
</evidence>
<sequence length="349" mass="37771">MAARKAHEVDAWIDRPDPRIRTVLVYGPDRGLVSERARRFAQQTGLDLHDPFAVIRLEGAEVDADPARLADEARTFSMFGGERLIWVRNTGGSKGLLNVVSDLLAEPPSDARILLEAGDLKRAAGNLRGLCEKAETAMALPCYADKARDLERLIEDILGGAGLTVQTEAKSLLVNALGGDRLASRGELEKLALYADGRAEVTDEDVIASIGDVAALSADSLADAALTGNLVMLDRELGRLVQAGTDVNAVLATLIRAIGQLHDLRLMMESRDLSAASAVQQARPPVFFTRRNAVTEALKAWTSERIAAAEERIHETVLAVRRSGRLEVETLRHTLLAIAIEARRHGRTG</sequence>
<dbReference type="Proteomes" id="UP000281094">
    <property type="component" value="Unassembled WGS sequence"/>
</dbReference>
<reference evidence="10 11" key="1">
    <citation type="submission" date="2018-10" db="EMBL/GenBank/DDBJ databases">
        <title>Notoacmeibacter sp. M2BS9Y-3-1, whole genome shotgun sequence.</title>
        <authorList>
            <person name="Tuo L."/>
        </authorList>
    </citation>
    <scope>NUCLEOTIDE SEQUENCE [LARGE SCALE GENOMIC DNA]</scope>
    <source>
        <strain evidence="10 11">M2BS9Y-3-1</strain>
    </source>
</reference>
<keyword evidence="11" id="KW-1185">Reference proteome</keyword>
<dbReference type="Gene3D" id="1.20.272.10">
    <property type="match status" value="1"/>
</dbReference>
<gene>
    <name evidence="10" type="ORF">D8780_13735</name>
</gene>
<evidence type="ECO:0000256" key="5">
    <source>
        <dbReference type="ARBA" id="ARBA00022705"/>
    </source>
</evidence>
<comment type="catalytic activity">
    <reaction evidence="8">
        <text>DNA(n) + a 2'-deoxyribonucleoside 5'-triphosphate = DNA(n+1) + diphosphate</text>
        <dbReference type="Rhea" id="RHEA:22508"/>
        <dbReference type="Rhea" id="RHEA-COMP:17339"/>
        <dbReference type="Rhea" id="RHEA-COMP:17340"/>
        <dbReference type="ChEBI" id="CHEBI:33019"/>
        <dbReference type="ChEBI" id="CHEBI:61560"/>
        <dbReference type="ChEBI" id="CHEBI:173112"/>
        <dbReference type="EC" id="2.7.7.7"/>
    </reaction>
</comment>
<dbReference type="Pfam" id="PF06144">
    <property type="entry name" value="DNA_pol3_delta"/>
    <property type="match status" value="1"/>
</dbReference>
<dbReference type="Gene3D" id="3.40.50.300">
    <property type="entry name" value="P-loop containing nucleotide triphosphate hydrolases"/>
    <property type="match status" value="1"/>
</dbReference>
<dbReference type="EC" id="2.7.7.7" evidence="1"/>
<dbReference type="SUPFAM" id="SSF48019">
    <property type="entry name" value="post-AAA+ oligomerization domain-like"/>
    <property type="match status" value="1"/>
</dbReference>
<protein>
    <recommendedName>
        <fullName evidence="2">DNA polymerase III subunit delta</fullName>
        <ecNumber evidence="1">2.7.7.7</ecNumber>
    </recommendedName>
</protein>
<keyword evidence="4" id="KW-0548">Nucleotidyltransferase</keyword>
<dbReference type="GO" id="GO:0003887">
    <property type="term" value="F:DNA-directed DNA polymerase activity"/>
    <property type="evidence" value="ECO:0007669"/>
    <property type="project" value="UniProtKB-KW"/>
</dbReference>
<evidence type="ECO:0000313" key="11">
    <source>
        <dbReference type="Proteomes" id="UP000281094"/>
    </source>
</evidence>
<proteinExistence type="inferred from homology"/>
<evidence type="ECO:0000256" key="3">
    <source>
        <dbReference type="ARBA" id="ARBA00022679"/>
    </source>
</evidence>
<dbReference type="InterPro" id="IPR010372">
    <property type="entry name" value="DNA_pol3_delta_N"/>
</dbReference>
<dbReference type="NCBIfam" id="TIGR01128">
    <property type="entry name" value="holA"/>
    <property type="match status" value="1"/>
</dbReference>
<name>A0A3L7JGN3_9HYPH</name>
<evidence type="ECO:0000256" key="2">
    <source>
        <dbReference type="ARBA" id="ARBA00017703"/>
    </source>
</evidence>
<dbReference type="InterPro" id="IPR008921">
    <property type="entry name" value="DNA_pol3_clamp-load_cplx_C"/>
</dbReference>
<evidence type="ECO:0000259" key="9">
    <source>
        <dbReference type="Pfam" id="PF06144"/>
    </source>
</evidence>
<keyword evidence="5" id="KW-0235">DNA replication</keyword>
<dbReference type="InterPro" id="IPR027417">
    <property type="entry name" value="P-loop_NTPase"/>
</dbReference>
<dbReference type="InterPro" id="IPR005790">
    <property type="entry name" value="DNA_polIII_delta"/>
</dbReference>
<evidence type="ECO:0000313" key="10">
    <source>
        <dbReference type="EMBL" id="RLQ89624.1"/>
    </source>
</evidence>
<comment type="caution">
    <text evidence="10">The sequence shown here is derived from an EMBL/GenBank/DDBJ whole genome shotgun (WGS) entry which is preliminary data.</text>
</comment>
<dbReference type="PANTHER" id="PTHR34388">
    <property type="entry name" value="DNA POLYMERASE III SUBUNIT DELTA"/>
    <property type="match status" value="1"/>
</dbReference>
<dbReference type="AlphaFoldDB" id="A0A3L7JGN3"/>
<dbReference type="GO" id="GO:0006261">
    <property type="term" value="P:DNA-templated DNA replication"/>
    <property type="evidence" value="ECO:0007669"/>
    <property type="project" value="TreeGrafter"/>
</dbReference>
<organism evidence="10 11">
    <name type="scientific">Notoacmeibacter ruber</name>
    <dbReference type="NCBI Taxonomy" id="2670375"/>
    <lineage>
        <taxon>Bacteria</taxon>
        <taxon>Pseudomonadati</taxon>
        <taxon>Pseudomonadota</taxon>
        <taxon>Alphaproteobacteria</taxon>
        <taxon>Hyphomicrobiales</taxon>
        <taxon>Notoacmeibacteraceae</taxon>
        <taxon>Notoacmeibacter</taxon>
    </lineage>
</organism>
<dbReference type="GO" id="GO:0009360">
    <property type="term" value="C:DNA polymerase III complex"/>
    <property type="evidence" value="ECO:0007669"/>
    <property type="project" value="InterPro"/>
</dbReference>
<evidence type="ECO:0000256" key="4">
    <source>
        <dbReference type="ARBA" id="ARBA00022695"/>
    </source>
</evidence>
<evidence type="ECO:0000256" key="1">
    <source>
        <dbReference type="ARBA" id="ARBA00012417"/>
    </source>
</evidence>
<dbReference type="EMBL" id="RCWN01000001">
    <property type="protein sequence ID" value="RLQ89624.1"/>
    <property type="molecule type" value="Genomic_DNA"/>
</dbReference>